<evidence type="ECO:0000313" key="2">
    <source>
        <dbReference type="EMBL" id="VAW04233.1"/>
    </source>
</evidence>
<dbReference type="EC" id="1.4.1.13" evidence="2"/>
<dbReference type="SUPFAM" id="SSF51395">
    <property type="entry name" value="FMN-linked oxidoreductases"/>
    <property type="match status" value="1"/>
</dbReference>
<name>A0A3B0SJ57_9ZZZZ</name>
<dbReference type="Gene3D" id="3.30.70.20">
    <property type="match status" value="1"/>
</dbReference>
<dbReference type="PROSITE" id="PS51379">
    <property type="entry name" value="4FE4S_FER_2"/>
    <property type="match status" value="2"/>
</dbReference>
<dbReference type="AlphaFoldDB" id="A0A3B0SJ57"/>
<sequence length="599" mass="65979">MTDMLPPLTPMPLDILLGRVANEWESRQRIFDLMKARVFRNGDGPDLSTEFLGRPIATPLGPAAGPHSQLAENIVLGYMAGARIFELKTVQILDELEIARPCIDAQTIGYNIEWSQELLVPQSLEEYVKAWMMIDILKEWEPTAELLGPVPGPHVFDMSVGYDLDGIRSEKVTGFINGLKEASRHIDALRPSIPEPFAKYRDMAFSNTISDTVTLSTFHGCPPDEIERITKYLLNECELDVIVKLNPTLLGEDKVREILHDQLGYTDLRLIPQSFVDDLQFDRAVELISELRGFAEGLGRKFGIKLTNTMIVENHKQWMPEEQMYMSGPPLHALAISLLGKLTKAMPKVLAVGNEGGDTQVSFSAGITKMNIADSVGLGLSPTTLCTDLLKPGGYGRIAPMLKQLVKDMDTVGAASLPDLIAQRSAAATEAGHESSITAHIADIFDPTVGEYYQAEFQAKLPKAIDNELQMWGCVACNFCVTVCPNDAVTRIATIDSLKDEIDGRQQYFILSELCNECGNCMTFCPELGDPAIIKPRLVTTQEKFDNTDGQVFLLERSNGNLSVTAKPGFEEHVGRLSALLESDQGLPLRLDTIPSDAP</sequence>
<dbReference type="PROSITE" id="PS00198">
    <property type="entry name" value="4FE4S_FER_1"/>
    <property type="match status" value="2"/>
</dbReference>
<dbReference type="GO" id="GO:0004355">
    <property type="term" value="F:glutamate synthase (NADPH) activity"/>
    <property type="evidence" value="ECO:0007669"/>
    <property type="project" value="UniProtKB-EC"/>
</dbReference>
<dbReference type="InterPro" id="IPR017896">
    <property type="entry name" value="4Fe4S_Fe-S-bd"/>
</dbReference>
<organism evidence="2">
    <name type="scientific">hydrothermal vent metagenome</name>
    <dbReference type="NCBI Taxonomy" id="652676"/>
    <lineage>
        <taxon>unclassified sequences</taxon>
        <taxon>metagenomes</taxon>
        <taxon>ecological metagenomes</taxon>
    </lineage>
</organism>
<gene>
    <name evidence="2" type="ORF">MNBD_ACTINO02-2532</name>
</gene>
<accession>A0A3B0SJ57</accession>
<feature type="domain" description="4Fe-4S ferredoxin-type" evidence="1">
    <location>
        <begin position="506"/>
        <end position="536"/>
    </location>
</feature>
<dbReference type="Pfam" id="PF12838">
    <property type="entry name" value="Fer4_7"/>
    <property type="match status" value="1"/>
</dbReference>
<proteinExistence type="predicted"/>
<reference evidence="2" key="1">
    <citation type="submission" date="2018-06" db="EMBL/GenBank/DDBJ databases">
        <authorList>
            <person name="Zhirakovskaya E."/>
        </authorList>
    </citation>
    <scope>NUCLEOTIDE SEQUENCE</scope>
</reference>
<dbReference type="SUPFAM" id="SSF54862">
    <property type="entry name" value="4Fe-4S ferredoxins"/>
    <property type="match status" value="1"/>
</dbReference>
<dbReference type="InterPro" id="IPR017900">
    <property type="entry name" value="4Fe4S_Fe_S_CS"/>
</dbReference>
<evidence type="ECO:0000259" key="1">
    <source>
        <dbReference type="PROSITE" id="PS51379"/>
    </source>
</evidence>
<dbReference type="EMBL" id="UOEK01000282">
    <property type="protein sequence ID" value="VAW04233.1"/>
    <property type="molecule type" value="Genomic_DNA"/>
</dbReference>
<feature type="domain" description="4Fe-4S ferredoxin-type" evidence="1">
    <location>
        <begin position="460"/>
        <end position="494"/>
    </location>
</feature>
<keyword evidence="2" id="KW-0560">Oxidoreductase</keyword>
<protein>
    <submittedName>
        <fullName evidence="2">Glutamate synthase [NADPH] small chain</fullName>
        <ecNumber evidence="2">1.4.1.13</ecNumber>
    </submittedName>
</protein>